<evidence type="ECO:0000256" key="8">
    <source>
        <dbReference type="SAM" id="Phobius"/>
    </source>
</evidence>
<dbReference type="InterPro" id="IPR029723">
    <property type="entry name" value="GPR137"/>
</dbReference>
<organism evidence="9">
    <name type="scientific">Rhodosorus marinus</name>
    <dbReference type="NCBI Taxonomy" id="101924"/>
    <lineage>
        <taxon>Eukaryota</taxon>
        <taxon>Rhodophyta</taxon>
        <taxon>Stylonematophyceae</taxon>
        <taxon>Stylonematales</taxon>
        <taxon>Stylonemataceae</taxon>
        <taxon>Rhodosorus</taxon>
    </lineage>
</organism>
<evidence type="ECO:0008006" key="10">
    <source>
        <dbReference type="Google" id="ProtNLM"/>
    </source>
</evidence>
<feature type="region of interest" description="Disordered" evidence="7">
    <location>
        <begin position="333"/>
        <end position="425"/>
    </location>
</feature>
<protein>
    <recommendedName>
        <fullName evidence="10">THH1/TOM1/TOM3 domain-containing protein</fullName>
    </recommendedName>
</protein>
<keyword evidence="4 8" id="KW-1133">Transmembrane helix</keyword>
<evidence type="ECO:0000256" key="7">
    <source>
        <dbReference type="SAM" id="MobiDB-lite"/>
    </source>
</evidence>
<evidence type="ECO:0000256" key="1">
    <source>
        <dbReference type="ARBA" id="ARBA00004127"/>
    </source>
</evidence>
<keyword evidence="6" id="KW-0458">Lysosome</keyword>
<feature type="transmembrane region" description="Helical" evidence="8">
    <location>
        <begin position="12"/>
        <end position="34"/>
    </location>
</feature>
<feature type="transmembrane region" description="Helical" evidence="8">
    <location>
        <begin position="46"/>
        <end position="65"/>
    </location>
</feature>
<keyword evidence="5 8" id="KW-0472">Membrane</keyword>
<evidence type="ECO:0000256" key="5">
    <source>
        <dbReference type="ARBA" id="ARBA00023136"/>
    </source>
</evidence>
<keyword evidence="3 8" id="KW-0812">Transmembrane</keyword>
<comment type="subcellular location">
    <subcellularLocation>
        <location evidence="1">Endomembrane system</location>
        <topology evidence="1">Multi-pass membrane protein</topology>
    </subcellularLocation>
    <subcellularLocation>
        <location evidence="2">Lysosome membrane</location>
    </subcellularLocation>
</comment>
<feature type="transmembrane region" description="Helical" evidence="8">
    <location>
        <begin position="238"/>
        <end position="260"/>
    </location>
</feature>
<feature type="transmembrane region" description="Helical" evidence="8">
    <location>
        <begin position="193"/>
        <end position="218"/>
    </location>
</feature>
<dbReference type="PANTHER" id="PTHR15146:SF3">
    <property type="entry name" value="THH1_TOM1_TOM3 DOMAIN-CONTAINING PROTEIN"/>
    <property type="match status" value="1"/>
</dbReference>
<reference evidence="9" key="1">
    <citation type="submission" date="2021-01" db="EMBL/GenBank/DDBJ databases">
        <authorList>
            <person name="Corre E."/>
            <person name="Pelletier E."/>
            <person name="Niang G."/>
            <person name="Scheremetjew M."/>
            <person name="Finn R."/>
            <person name="Kale V."/>
            <person name="Holt S."/>
            <person name="Cochrane G."/>
            <person name="Meng A."/>
            <person name="Brown T."/>
            <person name="Cohen L."/>
        </authorList>
    </citation>
    <scope>NUCLEOTIDE SEQUENCE</scope>
    <source>
        <strain evidence="9">CCMP 769</strain>
    </source>
</reference>
<sequence>MSGLVEASNAARVVGVLYFALAIAVLSQIIRICLYRHNLLSFQSGFLVLTFSWSAIRSCAFLFNYEPTGASYFFKWLPVSLELATFLLLAMFCAYLVERGDWEKTRIYWQSGILAAVLFSALLILFYSMAVSVFDINVIRRIHILHAGIVFLVLSAILLYYSYHLYDQDHFQGPSLLQPAGEHVKKYDVANKMVMICTLLIFCFLLRAFSDLAAAFGMMENGILEGDGLVDAFRSHPFQASLMLIVWELVPALVVITYFWHIPNVPSTFSSLSSRGAAGSLQRLHAKYGSNSILPSYALRKFNAKEPSAYTAGDENEAMPTKVDLAGAAHAQDPIKIAPNGDRTASGRVQKELPSERTRPFPGKLSIPPTERSKMSKLGESGRSISSHSSNPPSLSKEVIRHKGTLFLDNPHRYDTDDEGGTPRR</sequence>
<feature type="compositionally biased region" description="Low complexity" evidence="7">
    <location>
        <begin position="381"/>
        <end position="396"/>
    </location>
</feature>
<dbReference type="GO" id="GO:0005765">
    <property type="term" value="C:lysosomal membrane"/>
    <property type="evidence" value="ECO:0007669"/>
    <property type="project" value="UniProtKB-SubCell"/>
</dbReference>
<feature type="transmembrane region" description="Helical" evidence="8">
    <location>
        <begin position="77"/>
        <end position="97"/>
    </location>
</feature>
<feature type="compositionally biased region" description="Acidic residues" evidence="7">
    <location>
        <begin position="416"/>
        <end position="425"/>
    </location>
</feature>
<evidence type="ECO:0000256" key="3">
    <source>
        <dbReference type="ARBA" id="ARBA00022692"/>
    </source>
</evidence>
<evidence type="ECO:0000313" key="9">
    <source>
        <dbReference type="EMBL" id="CAE0047036.1"/>
    </source>
</evidence>
<accession>A0A7S2ZQB2</accession>
<feature type="transmembrane region" description="Helical" evidence="8">
    <location>
        <begin position="109"/>
        <end position="130"/>
    </location>
</feature>
<feature type="transmembrane region" description="Helical" evidence="8">
    <location>
        <begin position="142"/>
        <end position="161"/>
    </location>
</feature>
<feature type="compositionally biased region" description="Basic and acidic residues" evidence="7">
    <location>
        <begin position="349"/>
        <end position="359"/>
    </location>
</feature>
<name>A0A7S2ZQB2_9RHOD</name>
<gene>
    <name evidence="9" type="ORF">RMAR00112_LOCUS15015</name>
</gene>
<proteinExistence type="predicted"/>
<dbReference type="GO" id="GO:1904263">
    <property type="term" value="P:positive regulation of TORC1 signaling"/>
    <property type="evidence" value="ECO:0007669"/>
    <property type="project" value="TreeGrafter"/>
</dbReference>
<dbReference type="AlphaFoldDB" id="A0A7S2ZQB2"/>
<dbReference type="EMBL" id="HBHW01019425">
    <property type="protein sequence ID" value="CAE0047036.1"/>
    <property type="molecule type" value="Transcribed_RNA"/>
</dbReference>
<evidence type="ECO:0000256" key="4">
    <source>
        <dbReference type="ARBA" id="ARBA00022989"/>
    </source>
</evidence>
<dbReference type="GO" id="GO:0012505">
    <property type="term" value="C:endomembrane system"/>
    <property type="evidence" value="ECO:0007669"/>
    <property type="project" value="UniProtKB-SubCell"/>
</dbReference>
<evidence type="ECO:0000256" key="2">
    <source>
        <dbReference type="ARBA" id="ARBA00004656"/>
    </source>
</evidence>
<dbReference type="PANTHER" id="PTHR15146">
    <property type="entry name" value="INTEGRAL MEMBRANE PROTEIN GPR137"/>
    <property type="match status" value="1"/>
</dbReference>
<evidence type="ECO:0000256" key="6">
    <source>
        <dbReference type="ARBA" id="ARBA00023228"/>
    </source>
</evidence>